<keyword evidence="6" id="KW-1185">Reference proteome</keyword>
<dbReference type="Proteomes" id="UP001189429">
    <property type="component" value="Unassembled WGS sequence"/>
</dbReference>
<dbReference type="InterPro" id="IPR013762">
    <property type="entry name" value="Integrase-like_cat_sf"/>
</dbReference>
<accession>A0ABN9XMC8</accession>
<dbReference type="EMBL" id="CAUYUJ010020616">
    <property type="protein sequence ID" value="CAK0899509.1"/>
    <property type="molecule type" value="Genomic_DNA"/>
</dbReference>
<proteinExistence type="predicted"/>
<dbReference type="Pfam" id="PF00145">
    <property type="entry name" value="DNA_methylase"/>
    <property type="match status" value="1"/>
</dbReference>
<dbReference type="InterPro" id="IPR011010">
    <property type="entry name" value="DNA_brk_join_enz"/>
</dbReference>
<feature type="compositionally biased region" description="Basic and acidic residues" evidence="4">
    <location>
        <begin position="235"/>
        <end position="249"/>
    </location>
</feature>
<name>A0ABN9XMC8_9DINO</name>
<keyword evidence="3" id="KW-0233">DNA recombination</keyword>
<feature type="region of interest" description="Disordered" evidence="4">
    <location>
        <begin position="216"/>
        <end position="249"/>
    </location>
</feature>
<evidence type="ECO:0000313" key="5">
    <source>
        <dbReference type="EMBL" id="CAK0899509.1"/>
    </source>
</evidence>
<evidence type="ECO:0000256" key="2">
    <source>
        <dbReference type="ARBA" id="ARBA00022679"/>
    </source>
</evidence>
<evidence type="ECO:0000313" key="6">
    <source>
        <dbReference type="Proteomes" id="UP001189429"/>
    </source>
</evidence>
<protein>
    <recommendedName>
        <fullName evidence="7">DNA (cytosine-5-)-methyltransferase</fullName>
    </recommendedName>
</protein>
<gene>
    <name evidence="5" type="ORF">PCOR1329_LOCUS77004</name>
</gene>
<dbReference type="Gene3D" id="1.10.443.10">
    <property type="entry name" value="Intergrase catalytic core"/>
    <property type="match status" value="1"/>
</dbReference>
<dbReference type="InterPro" id="IPR001525">
    <property type="entry name" value="C5_MeTfrase"/>
</dbReference>
<keyword evidence="2" id="KW-0808">Transferase</keyword>
<keyword evidence="1" id="KW-0489">Methyltransferase</keyword>
<reference evidence="5" key="1">
    <citation type="submission" date="2023-10" db="EMBL/GenBank/DDBJ databases">
        <authorList>
            <person name="Chen Y."/>
            <person name="Shah S."/>
            <person name="Dougan E. K."/>
            <person name="Thang M."/>
            <person name="Chan C."/>
        </authorList>
    </citation>
    <scope>NUCLEOTIDE SEQUENCE [LARGE SCALE GENOMIC DNA]</scope>
</reference>
<organism evidence="5 6">
    <name type="scientific">Prorocentrum cordatum</name>
    <dbReference type="NCBI Taxonomy" id="2364126"/>
    <lineage>
        <taxon>Eukaryota</taxon>
        <taxon>Sar</taxon>
        <taxon>Alveolata</taxon>
        <taxon>Dinophyceae</taxon>
        <taxon>Prorocentrales</taxon>
        <taxon>Prorocentraceae</taxon>
        <taxon>Prorocentrum</taxon>
    </lineage>
</organism>
<evidence type="ECO:0000256" key="1">
    <source>
        <dbReference type="ARBA" id="ARBA00022603"/>
    </source>
</evidence>
<dbReference type="InterPro" id="IPR029063">
    <property type="entry name" value="SAM-dependent_MTases_sf"/>
</dbReference>
<evidence type="ECO:0000256" key="3">
    <source>
        <dbReference type="ARBA" id="ARBA00023172"/>
    </source>
</evidence>
<evidence type="ECO:0008006" key="7">
    <source>
        <dbReference type="Google" id="ProtNLM"/>
    </source>
</evidence>
<dbReference type="SUPFAM" id="SSF56349">
    <property type="entry name" value="DNA breaking-rejoining enzymes"/>
    <property type="match status" value="1"/>
</dbReference>
<dbReference type="Gene3D" id="3.40.50.150">
    <property type="entry name" value="Vaccinia Virus protein VP39"/>
    <property type="match status" value="1"/>
</dbReference>
<sequence>MAGLWINSELDSDALERVAPRPGTLLQVGVLDEWASQGSELVCVERAWRPTGGGVLVEFQHIAASDAYFEWYASAVGEAGARGADTLLHICAVLARECRVVGQDGYTLEHVNLWGSDGTIERARIAMAQHADGGAEGDRGEEAAAMRQLEGTDVAGERAQELLQERAVAAQGRRHSSAHRPAQEVLASRAIEKVGSPGRGRSSHGHSSFERELLARLGGGRGRRGSPPRDDDESGASRESDDDVLGDRREGRVKHDHFIDYARRKPGRLLKSGLEALAKQFPAGAPGGELPACCRAFLDTVFFVEHPPKSLGAHEVRLLRALATILDMGLSGSTVKALDVATQEFKARTAAIKGGDWYTAKWMALIPTDAQPSAASRDEEVAARRVAHAELKREELREKLLLEHALSVVYACRADPGAFGSHLRRVGSAQPDPRAARRRDLPPLPLPVQSSLLATEALIKRGEPLRDRGALVDKGCQEAIGWAIIAGLNFEAEGRPAGAPRAWPQIASQAQQVALANISCAAAYFAKDALEPLSDLDVDKLIKTKGIGYSGQEVERGGPLVMGELLPGLAKSGLAGSVQALDLAAPHVQEWLLDPTLLLKPQDEWPEEVPKASVQVASDDEWYARCKHLVEAGMFEPVEDQEIFQVGGKQVLAGAFAVATSGTPTPPFTRVTRLIINMVPQNAYQRIAETDLDTLTPSSTWASIVVPDGQALLWSSDDQSGAFHLYALPRAWRGYMALRKPVPGSLVGRPQLKWVKMAVAVIPMGWLSAVSLFQHLHRRLGIGDGPHSAGFDKKVEWRRDRPLPLVPQAKAQAWAQYYLDDFDSPEIVPESVATLIEGTISDFQERQRRAYSSARVPWSDKKAVCRQRRLVRMGALVDGDAGRVGVTIDNLMSVGQMIMWLLAGKEKVTAKACLMVLGRLARAFEFRRPLFATLNEVWIIPELRGASEQGGSALQQVVRLPEGARTELLAALCLLPMAFTSIRATFDPVVLATDASGEGGGLCYSTGPTKHGAEVAGADPGEEGLAFLPRGAMSSAVPPELLPRGVPLPTVALFDFFGGIGAAMVASSRCPCRVVMYASSEIDKGAKRCVRQRWPGVIELGDITKLAPESLEKVVRSAAEVASCAIAGGGSPCIDASGLNAAGKGITGAKSGLFFELPKAFKTIERVFGKRRTKWFVENVAGMPQDDIAMVTEVLGVKPYRIEAMDVGAVRRPRLYWLSWQLQAREDVIEIQEAEFYHKVKLHVAAEAVPVWAEDGWSLLDPSHVLPTFAKLYKRSSPPAPVAGIKTASDIAIERWTASSYVTQVYNFEDQNLLRNAARDKWRIPSADERETLMGFDRGCTRAAVKDSVPGVEAEIIRSSLIGNSFSVQVVSYLFAQLLAREAGRAAPDIAPLLRTGAAPPSWGQEPEFGGAEVSDPDLERRLVFKYLRIASRGGADVRLDLQAPFRAKAWPRSGLQSNLWTRSIGRGFPWRQEAHINELEVGAAVNAVKRRARTTARFGTRYLHLLDSQVAASVLAKGRSSARGLRGWMRAHASYLVACGSYPLCAYVDTDDNPADVPSRWFDMGCQGPRLKRAVDAKRLRRSRPLQDGRIAAVTRQRYEQARQHLRVFFNEQQLRPKTVRDVDQGVALYIEHVWRTGGSLLAVNNVLAAVPFFSPWLSGKLKQSWKPQKTWLMLEPNARAMPMPPLLALAFAGAFCWWGLPRAGALLAVGYAGMLRSGEMLQLRRRDIRIFQRRVSAIVALRNTKTGQRDGRLELVMIRPRVAVKLLAQHVQELPPDELILNIERGEFMRLFRRVVVALGLTDERVALCSFRRGGAAHDFLEHGSLELTLLRGRWASARSARVCVQDAVAALAELQLSDLQLADARALASHV</sequence>
<comment type="caution">
    <text evidence="5">The sequence shown here is derived from an EMBL/GenBank/DDBJ whole genome shotgun (WGS) entry which is preliminary data.</text>
</comment>
<dbReference type="SUPFAM" id="SSF53335">
    <property type="entry name" value="S-adenosyl-L-methionine-dependent methyltransferases"/>
    <property type="match status" value="1"/>
</dbReference>
<evidence type="ECO:0000256" key="4">
    <source>
        <dbReference type="SAM" id="MobiDB-lite"/>
    </source>
</evidence>